<dbReference type="KEGG" id="pfj:MYCFIDRAFT_38390"/>
<protein>
    <submittedName>
        <fullName evidence="1">Uncharacterized protein</fullName>
    </submittedName>
</protein>
<sequence length="57" mass="6541">EGLVVDGTILSIAIKKGLKVPRGRFYLANSRYSKNLDYILVVRTKEVIRNWYITGLE</sequence>
<feature type="non-terminal residue" evidence="1">
    <location>
        <position position="1"/>
    </location>
</feature>
<organism evidence="1 2">
    <name type="scientific">Pseudocercospora fijiensis (strain CIRAD86)</name>
    <name type="common">Black leaf streak disease fungus</name>
    <name type="synonym">Mycosphaerella fijiensis</name>
    <dbReference type="NCBI Taxonomy" id="383855"/>
    <lineage>
        <taxon>Eukaryota</taxon>
        <taxon>Fungi</taxon>
        <taxon>Dikarya</taxon>
        <taxon>Ascomycota</taxon>
        <taxon>Pezizomycotina</taxon>
        <taxon>Dothideomycetes</taxon>
        <taxon>Dothideomycetidae</taxon>
        <taxon>Mycosphaerellales</taxon>
        <taxon>Mycosphaerellaceae</taxon>
        <taxon>Pseudocercospora</taxon>
    </lineage>
</organism>
<dbReference type="Proteomes" id="UP000016932">
    <property type="component" value="Unassembled WGS sequence"/>
</dbReference>
<dbReference type="EMBL" id="KB446560">
    <property type="protein sequence ID" value="EME81548.1"/>
    <property type="molecule type" value="Genomic_DNA"/>
</dbReference>
<evidence type="ECO:0000313" key="2">
    <source>
        <dbReference type="Proteomes" id="UP000016932"/>
    </source>
</evidence>
<dbReference type="HOGENOM" id="CLU_3002179_0_0_1"/>
<proteinExistence type="predicted"/>
<reference evidence="1 2" key="1">
    <citation type="journal article" date="2012" name="PLoS Pathog.">
        <title>Diverse lifestyles and strategies of plant pathogenesis encoded in the genomes of eighteen Dothideomycetes fungi.</title>
        <authorList>
            <person name="Ohm R.A."/>
            <person name="Feau N."/>
            <person name="Henrissat B."/>
            <person name="Schoch C.L."/>
            <person name="Horwitz B.A."/>
            <person name="Barry K.W."/>
            <person name="Condon B.J."/>
            <person name="Copeland A.C."/>
            <person name="Dhillon B."/>
            <person name="Glaser F."/>
            <person name="Hesse C.N."/>
            <person name="Kosti I."/>
            <person name="LaButti K."/>
            <person name="Lindquist E.A."/>
            <person name="Lucas S."/>
            <person name="Salamov A.A."/>
            <person name="Bradshaw R.E."/>
            <person name="Ciuffetti L."/>
            <person name="Hamelin R.C."/>
            <person name="Kema G.H.J."/>
            <person name="Lawrence C."/>
            <person name="Scott J.A."/>
            <person name="Spatafora J.W."/>
            <person name="Turgeon B.G."/>
            <person name="de Wit P.J.G.M."/>
            <person name="Zhong S."/>
            <person name="Goodwin S.B."/>
            <person name="Grigoriev I.V."/>
        </authorList>
    </citation>
    <scope>NUCLEOTIDE SEQUENCE [LARGE SCALE GENOMIC DNA]</scope>
    <source>
        <strain evidence="1 2">CIRAD86</strain>
    </source>
</reference>
<dbReference type="GeneID" id="19339232"/>
<evidence type="ECO:0000313" key="1">
    <source>
        <dbReference type="EMBL" id="EME81548.1"/>
    </source>
</evidence>
<gene>
    <name evidence="1" type="ORF">MYCFIDRAFT_38390</name>
</gene>
<dbReference type="RefSeq" id="XP_007927948.1">
    <property type="nucleotide sequence ID" value="XM_007929757.1"/>
</dbReference>
<accession>M3AWN7</accession>
<dbReference type="OrthoDB" id="1681765at2759"/>
<name>M3AWN7_PSEFD</name>
<dbReference type="AlphaFoldDB" id="M3AWN7"/>
<dbReference type="VEuPathDB" id="FungiDB:MYCFIDRAFT_38390"/>
<keyword evidence="2" id="KW-1185">Reference proteome</keyword>